<dbReference type="AlphaFoldDB" id="A0A1E5NGF2"/>
<dbReference type="FunFam" id="3.10.105.10:FF:000001">
    <property type="entry name" value="Oligopeptide ABC transporter, oligopeptide-binding protein"/>
    <property type="match status" value="1"/>
</dbReference>
<evidence type="ECO:0000256" key="1">
    <source>
        <dbReference type="ARBA" id="ARBA00004196"/>
    </source>
</evidence>
<keyword evidence="4" id="KW-0732">Signal</keyword>
<dbReference type="Gene3D" id="3.40.190.10">
    <property type="entry name" value="Periplasmic binding protein-like II"/>
    <property type="match status" value="1"/>
</dbReference>
<gene>
    <name evidence="6" type="ORF">BFL38_13050</name>
</gene>
<dbReference type="CDD" id="cd08504">
    <property type="entry name" value="PBP2_OppA"/>
    <property type="match status" value="1"/>
</dbReference>
<dbReference type="InterPro" id="IPR030678">
    <property type="entry name" value="Peptide/Ni-bd"/>
</dbReference>
<feature type="domain" description="Solute-binding protein family 5" evidence="5">
    <location>
        <begin position="77"/>
        <end position="463"/>
    </location>
</feature>
<evidence type="ECO:0000313" key="7">
    <source>
        <dbReference type="Proteomes" id="UP000095247"/>
    </source>
</evidence>
<comment type="subcellular location">
    <subcellularLocation>
        <location evidence="1">Cell envelope</location>
    </subcellularLocation>
</comment>
<dbReference type="GO" id="GO:0043190">
    <property type="term" value="C:ATP-binding cassette (ABC) transporter complex"/>
    <property type="evidence" value="ECO:0007669"/>
    <property type="project" value="InterPro"/>
</dbReference>
<name>A0A1E5NGF2_9SPIR</name>
<dbReference type="PANTHER" id="PTHR30290">
    <property type="entry name" value="PERIPLASMIC BINDING COMPONENT OF ABC TRANSPORTER"/>
    <property type="match status" value="1"/>
</dbReference>
<dbReference type="InterPro" id="IPR000914">
    <property type="entry name" value="SBP_5_dom"/>
</dbReference>
<reference evidence="6 7" key="1">
    <citation type="submission" date="2016-08" db="EMBL/GenBank/DDBJ databases">
        <title>Characterization and recognition of Brachyspira hampsonii sp. nov., a novel intestinal spirochete that is pathogenic to pigs.</title>
        <authorList>
            <person name="Mirajkar N."/>
            <person name="La T."/>
            <person name="Phillips N."/>
            <person name="Hampson D."/>
            <person name="Gebhart C."/>
        </authorList>
    </citation>
    <scope>NUCLEOTIDE SEQUENCE [LARGE SCALE GENOMIC DNA]</scope>
    <source>
        <strain evidence="6 7">P280/1</strain>
    </source>
</reference>
<proteinExistence type="inferred from homology"/>
<keyword evidence="3" id="KW-0813">Transport</keyword>
<evidence type="ECO:0000256" key="4">
    <source>
        <dbReference type="ARBA" id="ARBA00022729"/>
    </source>
</evidence>
<dbReference type="InterPro" id="IPR039424">
    <property type="entry name" value="SBP_5"/>
</dbReference>
<dbReference type="PANTHER" id="PTHR30290:SF10">
    <property type="entry name" value="PERIPLASMIC OLIGOPEPTIDE-BINDING PROTEIN-RELATED"/>
    <property type="match status" value="1"/>
</dbReference>
<organism evidence="6 7">
    <name type="scientific">Brachyspira hampsonii</name>
    <dbReference type="NCBI Taxonomy" id="1287055"/>
    <lineage>
        <taxon>Bacteria</taxon>
        <taxon>Pseudomonadati</taxon>
        <taxon>Spirochaetota</taxon>
        <taxon>Spirochaetia</taxon>
        <taxon>Brachyspirales</taxon>
        <taxon>Brachyspiraceae</taxon>
        <taxon>Brachyspira</taxon>
    </lineage>
</organism>
<comment type="similarity">
    <text evidence="2">Belongs to the bacterial solute-binding protein 5 family.</text>
</comment>
<dbReference type="Gene3D" id="3.10.105.10">
    <property type="entry name" value="Dipeptide-binding Protein, Domain 3"/>
    <property type="match status" value="1"/>
</dbReference>
<accession>A0A1E5NGF2</accession>
<dbReference type="Gene3D" id="3.90.76.10">
    <property type="entry name" value="Dipeptide-binding Protein, Domain 1"/>
    <property type="match status" value="1"/>
</dbReference>
<dbReference type="Proteomes" id="UP000095247">
    <property type="component" value="Unassembled WGS sequence"/>
</dbReference>
<protein>
    <submittedName>
        <fullName evidence="6">Peptide ABC transporter substrate-binding protein</fullName>
    </submittedName>
</protein>
<comment type="caution">
    <text evidence="6">The sequence shown here is derived from an EMBL/GenBank/DDBJ whole genome shotgun (WGS) entry which is preliminary data.</text>
</comment>
<evidence type="ECO:0000259" key="5">
    <source>
        <dbReference type="Pfam" id="PF00496"/>
    </source>
</evidence>
<dbReference type="PIRSF" id="PIRSF002741">
    <property type="entry name" value="MppA"/>
    <property type="match status" value="1"/>
</dbReference>
<evidence type="ECO:0000256" key="3">
    <source>
        <dbReference type="ARBA" id="ARBA00022448"/>
    </source>
</evidence>
<evidence type="ECO:0000313" key="6">
    <source>
        <dbReference type="EMBL" id="OEJ15231.1"/>
    </source>
</evidence>
<dbReference type="EMBL" id="MDCO01000006">
    <property type="protein sequence ID" value="OEJ15231.1"/>
    <property type="molecule type" value="Genomic_DNA"/>
</dbReference>
<dbReference type="GO" id="GO:0015833">
    <property type="term" value="P:peptide transport"/>
    <property type="evidence" value="ECO:0007669"/>
    <property type="project" value="TreeGrafter"/>
</dbReference>
<dbReference type="GO" id="GO:1904680">
    <property type="term" value="F:peptide transmembrane transporter activity"/>
    <property type="evidence" value="ECO:0007669"/>
    <property type="project" value="TreeGrafter"/>
</dbReference>
<dbReference type="GO" id="GO:0030288">
    <property type="term" value="C:outer membrane-bounded periplasmic space"/>
    <property type="evidence" value="ECO:0007669"/>
    <property type="project" value="UniProtKB-ARBA"/>
</dbReference>
<dbReference type="SUPFAM" id="SSF53850">
    <property type="entry name" value="Periplasmic binding protein-like II"/>
    <property type="match status" value="1"/>
</dbReference>
<dbReference type="FunFam" id="3.90.76.10:FF:000001">
    <property type="entry name" value="Oligopeptide ABC transporter substrate-binding protein"/>
    <property type="match status" value="1"/>
</dbReference>
<dbReference type="RefSeq" id="WP_069725791.1">
    <property type="nucleotide sequence ID" value="NZ_MDCO01000006.1"/>
</dbReference>
<dbReference type="PROSITE" id="PS51257">
    <property type="entry name" value="PROKAR_LIPOPROTEIN"/>
    <property type="match status" value="1"/>
</dbReference>
<dbReference type="Pfam" id="PF00496">
    <property type="entry name" value="SBP_bac_5"/>
    <property type="match status" value="1"/>
</dbReference>
<evidence type="ECO:0000256" key="2">
    <source>
        <dbReference type="ARBA" id="ARBA00005695"/>
    </source>
</evidence>
<sequence>MKTIRVFLSSIISISLAFLIILSSISCSKGKSNSEGIIVNLSVEPKTIDPSLNAQIYGVIYISHVFEGLTVRDRNNKIVPGVAEKWEISPDGKTYTFYLRTNSTWSDGKPVVAEDFVYSWQRQVDPKVASEYSYQHEPVKNAMAITRGEMPVDSLGVKAIDEHTLVVELEAPTAYFLEVAAFPTFAPLRKDIIEQYGDNWTLKPETYIGNGPYIMSERNIDENIIMVKNTNYWNADSIVAEKITFVFMQNGAAAVAGIKDGSLHMAYEPPQQDIPTLMEEGLIQIKPLIATYYYPINVTNEYLKDPRVRKALSLAIDRNYIVENVTKGGQKPAGGWVPYAVNDVDGDFRVNGGDFYDISKEGYSNNVEMAKQLLAEAGYPNGEGFPVIEFKTDPGNHVGIFEAVQQMWKEHLNIDSTITQIDNALLGQTLLEKNFMIGRLYWSADYSDPMSMMSLFTSYNTQNNGGYSNKRYDDLIGEAMSTDDNNIRMKAMHEAERILIEEDMGAIPLYFFTEPLLVNPKLRDVVYNPLGFHKFFYAYLEE</sequence>